<gene>
    <name evidence="4" type="ORF">MNVM_35190</name>
</gene>
<proteinExistence type="inferred from homology"/>
<dbReference type="EMBL" id="AP022562">
    <property type="protein sequence ID" value="BBX14438.1"/>
    <property type="molecule type" value="Genomic_DNA"/>
</dbReference>
<evidence type="ECO:0000256" key="2">
    <source>
        <dbReference type="ARBA" id="ARBA00022801"/>
    </source>
</evidence>
<dbReference type="RefSeq" id="WP_193465363.1">
    <property type="nucleotide sequence ID" value="NZ_AP022562.1"/>
</dbReference>
<evidence type="ECO:0000256" key="1">
    <source>
        <dbReference type="ARBA" id="ARBA00010515"/>
    </source>
</evidence>
<evidence type="ECO:0000313" key="5">
    <source>
        <dbReference type="Proteomes" id="UP000466997"/>
    </source>
</evidence>
<dbReference type="PANTHER" id="PTHR48081">
    <property type="entry name" value="AB HYDROLASE SUPERFAMILY PROTEIN C4A8.06C"/>
    <property type="match status" value="1"/>
</dbReference>
<dbReference type="InterPro" id="IPR013094">
    <property type="entry name" value="AB_hydrolase_3"/>
</dbReference>
<comment type="similarity">
    <text evidence="1">Belongs to the 'GDXG' lipolytic enzyme family.</text>
</comment>
<organism evidence="4 5">
    <name type="scientific">Mycobacterium novum</name>
    <dbReference type="NCBI Taxonomy" id="2492438"/>
    <lineage>
        <taxon>Bacteria</taxon>
        <taxon>Bacillati</taxon>
        <taxon>Actinomycetota</taxon>
        <taxon>Actinomycetes</taxon>
        <taxon>Mycobacteriales</taxon>
        <taxon>Mycobacteriaceae</taxon>
        <taxon>Mycobacterium</taxon>
    </lineage>
</organism>
<reference evidence="4 5" key="1">
    <citation type="journal article" date="2019" name="Emerg. Microbes Infect.">
        <title>Comprehensive subspecies identification of 175 nontuberculous mycobacteria species based on 7547 genomic profiles.</title>
        <authorList>
            <person name="Matsumoto Y."/>
            <person name="Kinjo T."/>
            <person name="Motooka D."/>
            <person name="Nabeya D."/>
            <person name="Jung N."/>
            <person name="Uechi K."/>
            <person name="Horii T."/>
            <person name="Iida T."/>
            <person name="Fujita J."/>
            <person name="Nakamura S."/>
        </authorList>
    </citation>
    <scope>NUCLEOTIDE SEQUENCE [LARGE SCALE GENOMIC DNA]</scope>
    <source>
        <strain evidence="4 5">JCM 6391</strain>
    </source>
</reference>
<dbReference type="InterPro" id="IPR050300">
    <property type="entry name" value="GDXG_lipolytic_enzyme"/>
</dbReference>
<sequence>MSGAGPIHSASLPAKLIFAVANAVTPRLVRRLVLHAGSGTVAGRMTKMGRRTNTIAKLQRVRPFFGVGFTRGAGADVPVEVVRRVERSRPLGQAFTGGAILYFHGGGFITGGLDTHLHVVAKLARRTRLPVVHADYRQFPQVTVDGSVDDCVGAYRWLLSQGADPAKTVLAGDSAGGFLAFATALTGQQRGLPAPAGVIGISALLELDGVARDTHTNQSADAFGIPAVLPDLIDLVCPSAKLRHELSPINGRLDTMPPALLIAAESEILRCDAERLHTALQQLGRSSRLELWARQLHAFPALFPFLPDSRAAFDLMCRFVAERLAEADRPGETRREVS</sequence>
<accession>A0A7I7JSM8</accession>
<keyword evidence="2" id="KW-0378">Hydrolase</keyword>
<dbReference type="Gene3D" id="3.40.50.1820">
    <property type="entry name" value="alpha/beta hydrolase"/>
    <property type="match status" value="1"/>
</dbReference>
<protein>
    <recommendedName>
        <fullName evidence="3">Alpha/beta hydrolase fold-3 domain-containing protein</fullName>
    </recommendedName>
</protein>
<dbReference type="Proteomes" id="UP000466997">
    <property type="component" value="Chromosome"/>
</dbReference>
<keyword evidence="5" id="KW-1185">Reference proteome</keyword>
<dbReference type="KEGG" id="mnm:MNVM_35190"/>
<dbReference type="PANTHER" id="PTHR48081:SF30">
    <property type="entry name" value="ACETYL-HYDROLASE LIPR-RELATED"/>
    <property type="match status" value="1"/>
</dbReference>
<evidence type="ECO:0000313" key="4">
    <source>
        <dbReference type="EMBL" id="BBX14438.1"/>
    </source>
</evidence>
<dbReference type="SUPFAM" id="SSF53474">
    <property type="entry name" value="alpha/beta-Hydrolases"/>
    <property type="match status" value="1"/>
</dbReference>
<dbReference type="InterPro" id="IPR029058">
    <property type="entry name" value="AB_hydrolase_fold"/>
</dbReference>
<feature type="domain" description="Alpha/beta hydrolase fold-3" evidence="3">
    <location>
        <begin position="100"/>
        <end position="299"/>
    </location>
</feature>
<name>A0A7I7JSM8_9MYCO</name>
<dbReference type="AlphaFoldDB" id="A0A7I7JSM8"/>
<evidence type="ECO:0000259" key="3">
    <source>
        <dbReference type="Pfam" id="PF07859"/>
    </source>
</evidence>
<dbReference type="GO" id="GO:0004806">
    <property type="term" value="F:triacylglycerol lipase activity"/>
    <property type="evidence" value="ECO:0007669"/>
    <property type="project" value="TreeGrafter"/>
</dbReference>
<dbReference type="Pfam" id="PF07859">
    <property type="entry name" value="Abhydrolase_3"/>
    <property type="match status" value="1"/>
</dbReference>